<dbReference type="FunFam" id="1.10.10.10:FF:000163">
    <property type="entry name" value="MarR family transcriptional regulator"/>
    <property type="match status" value="1"/>
</dbReference>
<dbReference type="InterPro" id="IPR036390">
    <property type="entry name" value="WH_DNA-bd_sf"/>
</dbReference>
<evidence type="ECO:0000256" key="5">
    <source>
        <dbReference type="ARBA" id="ARBA00023163"/>
    </source>
</evidence>
<dbReference type="SUPFAM" id="SSF46785">
    <property type="entry name" value="Winged helix' DNA-binding domain"/>
    <property type="match status" value="1"/>
</dbReference>
<dbReference type="STRING" id="433924.NS331_04625"/>
<dbReference type="Proteomes" id="UP000255265">
    <property type="component" value="Unassembled WGS sequence"/>
</dbReference>
<keyword evidence="8" id="KW-1185">Reference proteome</keyword>
<protein>
    <submittedName>
        <fullName evidence="7">DNA-binding MarR family transcriptional regulator</fullName>
    </submittedName>
</protein>
<accession>A0A370FLY6</accession>
<comment type="subcellular location">
    <subcellularLocation>
        <location evidence="1">Cytoplasm</location>
    </subcellularLocation>
</comment>
<keyword evidence="4 7" id="KW-0238">DNA-binding</keyword>
<dbReference type="Gene3D" id="1.10.10.10">
    <property type="entry name" value="Winged helix-like DNA-binding domain superfamily/Winged helix DNA-binding domain"/>
    <property type="match status" value="1"/>
</dbReference>
<gene>
    <name evidence="7" type="ORF">DFR41_101458</name>
</gene>
<keyword evidence="5" id="KW-0804">Transcription</keyword>
<dbReference type="EMBL" id="QQAV01000001">
    <property type="protein sequence ID" value="RDI28702.1"/>
    <property type="molecule type" value="Genomic_DNA"/>
</dbReference>
<name>A0A370FLY6_9BURK</name>
<evidence type="ECO:0000313" key="7">
    <source>
        <dbReference type="EMBL" id="RDI28702.1"/>
    </source>
</evidence>
<dbReference type="AlphaFoldDB" id="A0A370FLY6"/>
<evidence type="ECO:0000256" key="2">
    <source>
        <dbReference type="ARBA" id="ARBA00022490"/>
    </source>
</evidence>
<evidence type="ECO:0000313" key="8">
    <source>
        <dbReference type="Proteomes" id="UP000255265"/>
    </source>
</evidence>
<dbReference type="SMART" id="SM00347">
    <property type="entry name" value="HTH_MARR"/>
    <property type="match status" value="1"/>
</dbReference>
<comment type="caution">
    <text evidence="7">The sequence shown here is derived from an EMBL/GenBank/DDBJ whole genome shotgun (WGS) entry which is preliminary data.</text>
</comment>
<proteinExistence type="predicted"/>
<keyword evidence="2" id="KW-0963">Cytoplasm</keyword>
<dbReference type="InterPro" id="IPR055166">
    <property type="entry name" value="Transc_reg_Sar_Rot_HTH"/>
</dbReference>
<organism evidence="7 8">
    <name type="scientific">Pseudacidovorax intermedius</name>
    <dbReference type="NCBI Taxonomy" id="433924"/>
    <lineage>
        <taxon>Bacteria</taxon>
        <taxon>Pseudomonadati</taxon>
        <taxon>Pseudomonadota</taxon>
        <taxon>Betaproteobacteria</taxon>
        <taxon>Burkholderiales</taxon>
        <taxon>Comamonadaceae</taxon>
        <taxon>Pseudacidovorax</taxon>
    </lineage>
</organism>
<dbReference type="PANTHER" id="PTHR33164:SF5">
    <property type="entry name" value="ORGANIC HYDROPEROXIDE RESISTANCE TRANSCRIPTIONAL REGULATOR"/>
    <property type="match status" value="1"/>
</dbReference>
<dbReference type="PANTHER" id="PTHR33164">
    <property type="entry name" value="TRANSCRIPTIONAL REGULATOR, MARR FAMILY"/>
    <property type="match status" value="1"/>
</dbReference>
<dbReference type="InterPro" id="IPR036388">
    <property type="entry name" value="WH-like_DNA-bd_sf"/>
</dbReference>
<dbReference type="OrthoDB" id="9806864at2"/>
<sequence length="149" mass="16553">MPKTPTTAELLSLDNQLCFALYSASLSMTRLYKPLLDELALTYPQYLVMLALWEADGVIVSDLGTRLSLDSGTLTPLLKRLEATGYLTRMRDVADERRVLIRLTAEGRALRARAVQVPQCLLAASQCSLEELSQLTRQLQALRDRVSAA</sequence>
<dbReference type="Pfam" id="PF22381">
    <property type="entry name" value="Staph_reg_Sar_Rot"/>
    <property type="match status" value="1"/>
</dbReference>
<keyword evidence="3" id="KW-0805">Transcription regulation</keyword>
<reference evidence="7 8" key="1">
    <citation type="submission" date="2018-07" db="EMBL/GenBank/DDBJ databases">
        <title>Genomic Encyclopedia of Type Strains, Phase IV (KMG-IV): sequencing the most valuable type-strain genomes for metagenomic binning, comparative biology and taxonomic classification.</title>
        <authorList>
            <person name="Goeker M."/>
        </authorList>
    </citation>
    <scope>NUCLEOTIDE SEQUENCE [LARGE SCALE GENOMIC DNA]</scope>
    <source>
        <strain evidence="7 8">DSM 21352</strain>
    </source>
</reference>
<evidence type="ECO:0000259" key="6">
    <source>
        <dbReference type="PROSITE" id="PS50995"/>
    </source>
</evidence>
<evidence type="ECO:0000256" key="3">
    <source>
        <dbReference type="ARBA" id="ARBA00023015"/>
    </source>
</evidence>
<dbReference type="InterPro" id="IPR000835">
    <property type="entry name" value="HTH_MarR-typ"/>
</dbReference>
<dbReference type="PRINTS" id="PR00598">
    <property type="entry name" value="HTHMARR"/>
</dbReference>
<dbReference type="GO" id="GO:0003700">
    <property type="term" value="F:DNA-binding transcription factor activity"/>
    <property type="evidence" value="ECO:0007669"/>
    <property type="project" value="InterPro"/>
</dbReference>
<dbReference type="RefSeq" id="WP_114801546.1">
    <property type="nucleotide sequence ID" value="NZ_QQAV01000001.1"/>
</dbReference>
<feature type="domain" description="HTH marR-type" evidence="6">
    <location>
        <begin position="14"/>
        <end position="144"/>
    </location>
</feature>
<dbReference type="GO" id="GO:0005737">
    <property type="term" value="C:cytoplasm"/>
    <property type="evidence" value="ECO:0007669"/>
    <property type="project" value="UniProtKB-SubCell"/>
</dbReference>
<dbReference type="GO" id="GO:0006950">
    <property type="term" value="P:response to stress"/>
    <property type="evidence" value="ECO:0007669"/>
    <property type="project" value="TreeGrafter"/>
</dbReference>
<dbReference type="PROSITE" id="PS50995">
    <property type="entry name" value="HTH_MARR_2"/>
    <property type="match status" value="1"/>
</dbReference>
<dbReference type="InterPro" id="IPR039422">
    <property type="entry name" value="MarR/SlyA-like"/>
</dbReference>
<evidence type="ECO:0000256" key="1">
    <source>
        <dbReference type="ARBA" id="ARBA00004496"/>
    </source>
</evidence>
<dbReference type="GO" id="GO:0003677">
    <property type="term" value="F:DNA binding"/>
    <property type="evidence" value="ECO:0007669"/>
    <property type="project" value="UniProtKB-KW"/>
</dbReference>
<evidence type="ECO:0000256" key="4">
    <source>
        <dbReference type="ARBA" id="ARBA00023125"/>
    </source>
</evidence>